<evidence type="ECO:0000313" key="8">
    <source>
        <dbReference type="EMBL" id="TCO24038.1"/>
    </source>
</evidence>
<evidence type="ECO:0000259" key="7">
    <source>
        <dbReference type="Pfam" id="PF08281"/>
    </source>
</evidence>
<dbReference type="InterPro" id="IPR013249">
    <property type="entry name" value="RNA_pol_sigma70_r4_t2"/>
</dbReference>
<dbReference type="Pfam" id="PF08281">
    <property type="entry name" value="Sigma70_r4_2"/>
    <property type="match status" value="1"/>
</dbReference>
<evidence type="ECO:0000313" key="9">
    <source>
        <dbReference type="Proteomes" id="UP000295818"/>
    </source>
</evidence>
<keyword evidence="3" id="KW-0731">Sigma factor</keyword>
<feature type="domain" description="RNA polymerase sigma factor 70 region 4 type 2" evidence="7">
    <location>
        <begin position="109"/>
        <end position="159"/>
    </location>
</feature>
<dbReference type="Gene3D" id="1.10.1740.10">
    <property type="match status" value="1"/>
</dbReference>
<dbReference type="SUPFAM" id="SSF88659">
    <property type="entry name" value="Sigma3 and sigma4 domains of RNA polymerase sigma factors"/>
    <property type="match status" value="1"/>
</dbReference>
<dbReference type="InterPro" id="IPR007627">
    <property type="entry name" value="RNA_pol_sigma70_r2"/>
</dbReference>
<dbReference type="InterPro" id="IPR039425">
    <property type="entry name" value="RNA_pol_sigma-70-like"/>
</dbReference>
<name>A0ABY2BP33_9ACTN</name>
<dbReference type="InterPro" id="IPR014325">
    <property type="entry name" value="RNA_pol_sigma-E_actinobac"/>
</dbReference>
<keyword evidence="2" id="KW-0805">Transcription regulation</keyword>
<dbReference type="PANTHER" id="PTHR43133:SF50">
    <property type="entry name" value="ECF RNA POLYMERASE SIGMA FACTOR SIGM"/>
    <property type="match status" value="1"/>
</dbReference>
<dbReference type="Pfam" id="PF04542">
    <property type="entry name" value="Sigma70_r2"/>
    <property type="match status" value="1"/>
</dbReference>
<dbReference type="Gene3D" id="1.10.10.10">
    <property type="entry name" value="Winged helix-like DNA-binding domain superfamily/Winged helix DNA-binding domain"/>
    <property type="match status" value="1"/>
</dbReference>
<dbReference type="NCBIfam" id="TIGR02937">
    <property type="entry name" value="sigma70-ECF"/>
    <property type="match status" value="1"/>
</dbReference>
<dbReference type="RefSeq" id="WP_132189011.1">
    <property type="nucleotide sequence ID" value="NZ_SLWM01000005.1"/>
</dbReference>
<keyword evidence="9" id="KW-1185">Reference proteome</keyword>
<gene>
    <name evidence="8" type="ORF">EV644_10569</name>
</gene>
<evidence type="ECO:0000256" key="3">
    <source>
        <dbReference type="ARBA" id="ARBA00023082"/>
    </source>
</evidence>
<dbReference type="PANTHER" id="PTHR43133">
    <property type="entry name" value="RNA POLYMERASE ECF-TYPE SIGMA FACTO"/>
    <property type="match status" value="1"/>
</dbReference>
<dbReference type="NCBIfam" id="TIGR02983">
    <property type="entry name" value="SigE-fam_strep"/>
    <property type="match status" value="1"/>
</dbReference>
<dbReference type="CDD" id="cd06171">
    <property type="entry name" value="Sigma70_r4"/>
    <property type="match status" value="1"/>
</dbReference>
<dbReference type="SUPFAM" id="SSF88946">
    <property type="entry name" value="Sigma2 domain of RNA polymerase sigma factors"/>
    <property type="match status" value="1"/>
</dbReference>
<protein>
    <submittedName>
        <fullName evidence="8">RNA polymerase sigma-70 factor (Sigma-E family)</fullName>
    </submittedName>
</protein>
<feature type="domain" description="RNA polymerase sigma-70 region 2" evidence="6">
    <location>
        <begin position="20"/>
        <end position="76"/>
    </location>
</feature>
<dbReference type="InterPro" id="IPR036388">
    <property type="entry name" value="WH-like_DNA-bd_sf"/>
</dbReference>
<evidence type="ECO:0000256" key="5">
    <source>
        <dbReference type="ARBA" id="ARBA00023163"/>
    </source>
</evidence>
<evidence type="ECO:0000256" key="1">
    <source>
        <dbReference type="ARBA" id="ARBA00010641"/>
    </source>
</evidence>
<accession>A0ABY2BP33</accession>
<dbReference type="EMBL" id="SLWM01000005">
    <property type="protein sequence ID" value="TCO24038.1"/>
    <property type="molecule type" value="Genomic_DNA"/>
</dbReference>
<dbReference type="Proteomes" id="UP000295818">
    <property type="component" value="Unassembled WGS sequence"/>
</dbReference>
<comment type="similarity">
    <text evidence="1">Belongs to the sigma-70 factor family. ECF subfamily.</text>
</comment>
<dbReference type="InterPro" id="IPR014284">
    <property type="entry name" value="RNA_pol_sigma-70_dom"/>
</dbReference>
<keyword evidence="4" id="KW-0238">DNA-binding</keyword>
<evidence type="ECO:0000259" key="6">
    <source>
        <dbReference type="Pfam" id="PF04542"/>
    </source>
</evidence>
<evidence type="ECO:0000256" key="4">
    <source>
        <dbReference type="ARBA" id="ARBA00023125"/>
    </source>
</evidence>
<reference evidence="8 9" key="1">
    <citation type="journal article" date="2015" name="Stand. Genomic Sci.">
        <title>Genomic Encyclopedia of Bacterial and Archaeal Type Strains, Phase III: the genomes of soil and plant-associated and newly described type strains.</title>
        <authorList>
            <person name="Whitman W.B."/>
            <person name="Woyke T."/>
            <person name="Klenk H.P."/>
            <person name="Zhou Y."/>
            <person name="Lilburn T.G."/>
            <person name="Beck B.J."/>
            <person name="De Vos P."/>
            <person name="Vandamme P."/>
            <person name="Eisen J.A."/>
            <person name="Garrity G."/>
            <person name="Hugenholtz P."/>
            <person name="Kyrpides N.C."/>
        </authorList>
    </citation>
    <scope>NUCLEOTIDE SEQUENCE [LARGE SCALE GENOMIC DNA]</scope>
    <source>
        <strain evidence="8 9">VKM Ac-2538</strain>
    </source>
</reference>
<dbReference type="InterPro" id="IPR013325">
    <property type="entry name" value="RNA_pol_sigma_r2"/>
</dbReference>
<proteinExistence type="inferred from homology"/>
<comment type="caution">
    <text evidence="8">The sequence shown here is derived from an EMBL/GenBank/DDBJ whole genome shotgun (WGS) entry which is preliminary data.</text>
</comment>
<sequence>MRDQDGFDEFVRARWGSTVRLAVGLTLDHGYAEDLAQEALAKLWFRWSRVADGNPDAYLRKIVLNTFLSRRRRRWWGEHATAELPESEAGQPAAAWTQAAPTTQVDDRDALRQALRKVSPKQRVVIFLRYAEDLPEQEVAELLGCSVGTVKSHASRGLAVLRKALDNHAQEVHR</sequence>
<keyword evidence="5" id="KW-0804">Transcription</keyword>
<organism evidence="8 9">
    <name type="scientific">Kribbella orskensis</name>
    <dbReference type="NCBI Taxonomy" id="2512216"/>
    <lineage>
        <taxon>Bacteria</taxon>
        <taxon>Bacillati</taxon>
        <taxon>Actinomycetota</taxon>
        <taxon>Actinomycetes</taxon>
        <taxon>Propionibacteriales</taxon>
        <taxon>Kribbellaceae</taxon>
        <taxon>Kribbella</taxon>
    </lineage>
</organism>
<evidence type="ECO:0000256" key="2">
    <source>
        <dbReference type="ARBA" id="ARBA00023015"/>
    </source>
</evidence>
<dbReference type="InterPro" id="IPR013324">
    <property type="entry name" value="RNA_pol_sigma_r3/r4-like"/>
</dbReference>